<protein>
    <recommendedName>
        <fullName evidence="9">NB-ARC domain-containing disease resistance protein</fullName>
    </recommendedName>
</protein>
<dbReference type="Proteomes" id="UP001054821">
    <property type="component" value="Chromosome 2"/>
</dbReference>
<dbReference type="InterPro" id="IPR041118">
    <property type="entry name" value="Rx_N"/>
</dbReference>
<dbReference type="PANTHER" id="PTHR36766:SF64">
    <property type="entry name" value="OS12G0206100 PROTEIN"/>
    <property type="match status" value="1"/>
</dbReference>
<feature type="domain" description="NB-ARC" evidence="5">
    <location>
        <begin position="138"/>
        <end position="251"/>
    </location>
</feature>
<reference evidence="7 8" key="1">
    <citation type="journal article" date="2022" name="G3 (Bethesda)">
        <title>Whole-genome sequence and methylome profiling of the almond [Prunus dulcis (Mill.) D.A. Webb] cultivar 'Nonpareil'.</title>
        <authorList>
            <person name="D'Amico-Willman K.M."/>
            <person name="Ouma W.Z."/>
            <person name="Meulia T."/>
            <person name="Sideli G.M."/>
            <person name="Gradziel T.M."/>
            <person name="Fresnedo-Ramirez J."/>
        </authorList>
    </citation>
    <scope>NUCLEOTIDE SEQUENCE [LARGE SCALE GENOMIC DNA]</scope>
    <source>
        <strain evidence="7">Clone GOH B32 T37-40</strain>
    </source>
</reference>
<evidence type="ECO:0000259" key="6">
    <source>
        <dbReference type="Pfam" id="PF18052"/>
    </source>
</evidence>
<evidence type="ECO:0000256" key="1">
    <source>
        <dbReference type="ARBA" id="ARBA00022737"/>
    </source>
</evidence>
<name>A0AAD4WM40_PRUDU</name>
<dbReference type="InterPro" id="IPR027417">
    <property type="entry name" value="P-loop_NTPase"/>
</dbReference>
<keyword evidence="8" id="KW-1185">Reference proteome</keyword>
<dbReference type="AlphaFoldDB" id="A0AAD4WM40"/>
<evidence type="ECO:0000313" key="7">
    <source>
        <dbReference type="EMBL" id="KAI5344832.1"/>
    </source>
</evidence>
<dbReference type="PANTHER" id="PTHR36766">
    <property type="entry name" value="PLANT BROAD-SPECTRUM MILDEW RESISTANCE PROTEIN RPW8"/>
    <property type="match status" value="1"/>
</dbReference>
<dbReference type="InterPro" id="IPR038005">
    <property type="entry name" value="RX-like_CC"/>
</dbReference>
<sequence>MAEAVVSFVLELLKDSVIPELKFLGGVSDQVKLAQTQLQLMQCFLKDADSRQGESEAIRIWVANIRDVAYDLDDAIETFVLKVASKRNASLLKRFTGIFIKRVHLHQIGSDIVKITTRISQLNSSLQSYNLHQIRESRGREVLEEILTKLISPTNEQREEIAKLKKDQIAERLWITQRERKCLVVLDDIWTRDAWRSLEAGFPMNEETESRILLTTRNKEVASYADKNGFLFEPQPLNDDESWELFEKIAMFGTEDIDQEIYEQKKELGTEMLQHCKGKAQTLGPITKVKDMKGYHGYWN</sequence>
<dbReference type="InterPro" id="IPR002182">
    <property type="entry name" value="NB-ARC"/>
</dbReference>
<dbReference type="GO" id="GO:0006952">
    <property type="term" value="P:defense response"/>
    <property type="evidence" value="ECO:0007669"/>
    <property type="project" value="UniProtKB-KW"/>
</dbReference>
<gene>
    <name evidence="7" type="ORF">L3X38_012709</name>
</gene>
<evidence type="ECO:0000313" key="8">
    <source>
        <dbReference type="Proteomes" id="UP001054821"/>
    </source>
</evidence>
<keyword evidence="4" id="KW-0067">ATP-binding</keyword>
<evidence type="ECO:0000256" key="2">
    <source>
        <dbReference type="ARBA" id="ARBA00022741"/>
    </source>
</evidence>
<evidence type="ECO:0000256" key="4">
    <source>
        <dbReference type="ARBA" id="ARBA00022840"/>
    </source>
</evidence>
<dbReference type="GO" id="GO:0005524">
    <property type="term" value="F:ATP binding"/>
    <property type="evidence" value="ECO:0007669"/>
    <property type="project" value="UniProtKB-KW"/>
</dbReference>
<dbReference type="Pfam" id="PF18052">
    <property type="entry name" value="Rx_N"/>
    <property type="match status" value="1"/>
</dbReference>
<feature type="domain" description="Disease resistance N-terminal" evidence="6">
    <location>
        <begin position="5"/>
        <end position="89"/>
    </location>
</feature>
<evidence type="ECO:0000259" key="5">
    <source>
        <dbReference type="Pfam" id="PF00931"/>
    </source>
</evidence>
<evidence type="ECO:0008006" key="9">
    <source>
        <dbReference type="Google" id="ProtNLM"/>
    </source>
</evidence>
<dbReference type="Gene3D" id="1.20.5.4130">
    <property type="match status" value="1"/>
</dbReference>
<dbReference type="EMBL" id="JAJFAZ020000002">
    <property type="protein sequence ID" value="KAI5344832.1"/>
    <property type="molecule type" value="Genomic_DNA"/>
</dbReference>
<keyword evidence="3" id="KW-0611">Plant defense</keyword>
<evidence type="ECO:0000256" key="3">
    <source>
        <dbReference type="ARBA" id="ARBA00022821"/>
    </source>
</evidence>
<dbReference type="Pfam" id="PF00931">
    <property type="entry name" value="NB-ARC"/>
    <property type="match status" value="1"/>
</dbReference>
<dbReference type="Gene3D" id="3.40.50.300">
    <property type="entry name" value="P-loop containing nucleotide triphosphate hydrolases"/>
    <property type="match status" value="1"/>
</dbReference>
<proteinExistence type="predicted"/>
<keyword evidence="2" id="KW-0547">Nucleotide-binding</keyword>
<organism evidence="7 8">
    <name type="scientific">Prunus dulcis</name>
    <name type="common">Almond</name>
    <name type="synonym">Amygdalus dulcis</name>
    <dbReference type="NCBI Taxonomy" id="3755"/>
    <lineage>
        <taxon>Eukaryota</taxon>
        <taxon>Viridiplantae</taxon>
        <taxon>Streptophyta</taxon>
        <taxon>Embryophyta</taxon>
        <taxon>Tracheophyta</taxon>
        <taxon>Spermatophyta</taxon>
        <taxon>Magnoliopsida</taxon>
        <taxon>eudicotyledons</taxon>
        <taxon>Gunneridae</taxon>
        <taxon>Pentapetalae</taxon>
        <taxon>rosids</taxon>
        <taxon>fabids</taxon>
        <taxon>Rosales</taxon>
        <taxon>Rosaceae</taxon>
        <taxon>Amygdaloideae</taxon>
        <taxon>Amygdaleae</taxon>
        <taxon>Prunus</taxon>
    </lineage>
</organism>
<accession>A0AAD4WM40</accession>
<dbReference type="CDD" id="cd14798">
    <property type="entry name" value="RX-CC_like"/>
    <property type="match status" value="1"/>
</dbReference>
<dbReference type="SUPFAM" id="SSF52540">
    <property type="entry name" value="P-loop containing nucleoside triphosphate hydrolases"/>
    <property type="match status" value="1"/>
</dbReference>
<dbReference type="GO" id="GO:0043531">
    <property type="term" value="F:ADP binding"/>
    <property type="evidence" value="ECO:0007669"/>
    <property type="project" value="InterPro"/>
</dbReference>
<keyword evidence="1" id="KW-0677">Repeat</keyword>
<comment type="caution">
    <text evidence="7">The sequence shown here is derived from an EMBL/GenBank/DDBJ whole genome shotgun (WGS) entry which is preliminary data.</text>
</comment>